<evidence type="ECO:0000313" key="2">
    <source>
        <dbReference type="EMBL" id="KAL0970009.1"/>
    </source>
</evidence>
<keyword evidence="3" id="KW-1185">Reference proteome</keyword>
<dbReference type="InterPro" id="IPR000477">
    <property type="entry name" value="RT_dom"/>
</dbReference>
<dbReference type="Proteomes" id="UP001557470">
    <property type="component" value="Unassembled WGS sequence"/>
</dbReference>
<reference evidence="2 3" key="1">
    <citation type="submission" date="2024-06" db="EMBL/GenBank/DDBJ databases">
        <authorList>
            <person name="Pan Q."/>
            <person name="Wen M."/>
            <person name="Jouanno E."/>
            <person name="Zahm M."/>
            <person name="Klopp C."/>
            <person name="Cabau C."/>
            <person name="Louis A."/>
            <person name="Berthelot C."/>
            <person name="Parey E."/>
            <person name="Roest Crollius H."/>
            <person name="Montfort J."/>
            <person name="Robinson-Rechavi M."/>
            <person name="Bouchez O."/>
            <person name="Lampietro C."/>
            <person name="Lopez Roques C."/>
            <person name="Donnadieu C."/>
            <person name="Postlethwait J."/>
            <person name="Bobe J."/>
            <person name="Verreycken H."/>
            <person name="Guiguen Y."/>
        </authorList>
    </citation>
    <scope>NUCLEOTIDE SEQUENCE [LARGE SCALE GENOMIC DNA]</scope>
    <source>
        <strain evidence="2">Up_M1</strain>
        <tissue evidence="2">Testis</tissue>
    </source>
</reference>
<evidence type="ECO:0000313" key="3">
    <source>
        <dbReference type="Proteomes" id="UP001557470"/>
    </source>
</evidence>
<sequence length="250" mass="28580">MDDLSKQLNDCNTGCVIGDKCINHLMYADDLVVFSPSSAGFQQLLAVCSDYGAGNDIQYNSKKSVVLICRTKEDKSLKFPDFKLAGNNLEVSDKVKYLGHFITDDMKDDDDIYRQCCKIYAQANILARKFSMCSDAVKISLFKAYCTPLYTAHLWVNYKKGSMKRIQVAYNDAMRILLKRPRWCSANDIFVSTRVNTLQAVVRNLMYKCICRINASVNGIIMGLSNIRLSTVRYQSEIWRHWHICLFLAK</sequence>
<gene>
    <name evidence="2" type="ORF">UPYG_G00235880</name>
</gene>
<evidence type="ECO:0000259" key="1">
    <source>
        <dbReference type="PROSITE" id="PS50878"/>
    </source>
</evidence>
<organism evidence="2 3">
    <name type="scientific">Umbra pygmaea</name>
    <name type="common">Eastern mudminnow</name>
    <dbReference type="NCBI Taxonomy" id="75934"/>
    <lineage>
        <taxon>Eukaryota</taxon>
        <taxon>Metazoa</taxon>
        <taxon>Chordata</taxon>
        <taxon>Craniata</taxon>
        <taxon>Vertebrata</taxon>
        <taxon>Euteleostomi</taxon>
        <taxon>Actinopterygii</taxon>
        <taxon>Neopterygii</taxon>
        <taxon>Teleostei</taxon>
        <taxon>Protacanthopterygii</taxon>
        <taxon>Esociformes</taxon>
        <taxon>Umbridae</taxon>
        <taxon>Umbra</taxon>
    </lineage>
</organism>
<feature type="domain" description="Reverse transcriptase" evidence="1">
    <location>
        <begin position="1"/>
        <end position="102"/>
    </location>
</feature>
<dbReference type="AlphaFoldDB" id="A0ABD0WEA6"/>
<name>A0ABD0WEA6_UMBPY</name>
<dbReference type="InterPro" id="IPR043502">
    <property type="entry name" value="DNA/RNA_pol_sf"/>
</dbReference>
<dbReference type="Pfam" id="PF00078">
    <property type="entry name" value="RVT_1"/>
    <property type="match status" value="1"/>
</dbReference>
<dbReference type="PROSITE" id="PS50878">
    <property type="entry name" value="RT_POL"/>
    <property type="match status" value="1"/>
</dbReference>
<accession>A0ABD0WEA6</accession>
<dbReference type="SUPFAM" id="SSF56672">
    <property type="entry name" value="DNA/RNA polymerases"/>
    <property type="match status" value="1"/>
</dbReference>
<proteinExistence type="predicted"/>
<dbReference type="EMBL" id="JAGEUA010000007">
    <property type="protein sequence ID" value="KAL0970009.1"/>
    <property type="molecule type" value="Genomic_DNA"/>
</dbReference>
<protein>
    <recommendedName>
        <fullName evidence="1">Reverse transcriptase domain-containing protein</fullName>
    </recommendedName>
</protein>
<comment type="caution">
    <text evidence="2">The sequence shown here is derived from an EMBL/GenBank/DDBJ whole genome shotgun (WGS) entry which is preliminary data.</text>
</comment>